<sequence>MKNYSWKPKVYYCPIFNTTRFSLFIWSKKHKDMFFVQKGKRKKFLKINVSSNYNTKLGKTNQRNIPHIEQIQNEFKLNDNAKISYQEFKDIIKRATDLEVKDAQIARSFELFVDDKGFIQLEKFKHALMTLGDDRLTKEDIMTLLRDAGFDEKTEKSIHFSKILELVQGNVL</sequence>
<accession>X6NE57</accession>
<dbReference type="Gene3D" id="1.10.238.10">
    <property type="entry name" value="EF-hand"/>
    <property type="match status" value="1"/>
</dbReference>
<dbReference type="EMBL" id="ASPP01009391">
    <property type="protein sequence ID" value="ETO24173.1"/>
    <property type="molecule type" value="Genomic_DNA"/>
</dbReference>
<protein>
    <recommendedName>
        <fullName evidence="3">Centrin</fullName>
    </recommendedName>
</protein>
<organism evidence="1 2">
    <name type="scientific">Reticulomyxa filosa</name>
    <dbReference type="NCBI Taxonomy" id="46433"/>
    <lineage>
        <taxon>Eukaryota</taxon>
        <taxon>Sar</taxon>
        <taxon>Rhizaria</taxon>
        <taxon>Retaria</taxon>
        <taxon>Foraminifera</taxon>
        <taxon>Monothalamids</taxon>
        <taxon>Reticulomyxidae</taxon>
        <taxon>Reticulomyxa</taxon>
    </lineage>
</organism>
<evidence type="ECO:0000313" key="2">
    <source>
        <dbReference type="Proteomes" id="UP000023152"/>
    </source>
</evidence>
<dbReference type="SUPFAM" id="SSF47473">
    <property type="entry name" value="EF-hand"/>
    <property type="match status" value="1"/>
</dbReference>
<gene>
    <name evidence="1" type="ORF">RFI_12986</name>
</gene>
<reference evidence="1 2" key="1">
    <citation type="journal article" date="2013" name="Curr. Biol.">
        <title>The Genome of the Foraminiferan Reticulomyxa filosa.</title>
        <authorList>
            <person name="Glockner G."/>
            <person name="Hulsmann N."/>
            <person name="Schleicher M."/>
            <person name="Noegel A.A."/>
            <person name="Eichinger L."/>
            <person name="Gallinger C."/>
            <person name="Pawlowski J."/>
            <person name="Sierra R."/>
            <person name="Euteneuer U."/>
            <person name="Pillet L."/>
            <person name="Moustafa A."/>
            <person name="Platzer M."/>
            <person name="Groth M."/>
            <person name="Szafranski K."/>
            <person name="Schliwa M."/>
        </authorList>
    </citation>
    <scope>NUCLEOTIDE SEQUENCE [LARGE SCALE GENOMIC DNA]</scope>
</reference>
<name>X6NE57_RETFI</name>
<evidence type="ECO:0008006" key="3">
    <source>
        <dbReference type="Google" id="ProtNLM"/>
    </source>
</evidence>
<dbReference type="Proteomes" id="UP000023152">
    <property type="component" value="Unassembled WGS sequence"/>
</dbReference>
<proteinExistence type="predicted"/>
<dbReference type="InterPro" id="IPR011992">
    <property type="entry name" value="EF-hand-dom_pair"/>
</dbReference>
<comment type="caution">
    <text evidence="1">The sequence shown here is derived from an EMBL/GenBank/DDBJ whole genome shotgun (WGS) entry which is preliminary data.</text>
</comment>
<keyword evidence="2" id="KW-1185">Reference proteome</keyword>
<evidence type="ECO:0000313" key="1">
    <source>
        <dbReference type="EMBL" id="ETO24173.1"/>
    </source>
</evidence>
<dbReference type="AlphaFoldDB" id="X6NE57"/>